<dbReference type="CDD" id="cd00009">
    <property type="entry name" value="AAA"/>
    <property type="match status" value="1"/>
</dbReference>
<comment type="caution">
    <text evidence="6">The sequence shown here is derived from an EMBL/GenBank/DDBJ whole genome shotgun (WGS) entry which is preliminary data.</text>
</comment>
<feature type="domain" description="ATPase AAA-3" evidence="4">
    <location>
        <begin position="51"/>
        <end position="181"/>
    </location>
</feature>
<dbReference type="GO" id="GO:0005524">
    <property type="term" value="F:ATP binding"/>
    <property type="evidence" value="ECO:0007669"/>
    <property type="project" value="UniProtKB-KW"/>
</dbReference>
<dbReference type="EMBL" id="QKZV01000005">
    <property type="protein sequence ID" value="PZX62196.1"/>
    <property type="molecule type" value="Genomic_DNA"/>
</dbReference>
<dbReference type="AlphaFoldDB" id="A0A2W7RTN1"/>
<accession>A0A2W7RTN1</accession>
<evidence type="ECO:0000256" key="3">
    <source>
        <dbReference type="ARBA" id="ARBA00061607"/>
    </source>
</evidence>
<proteinExistence type="inferred from homology"/>
<evidence type="ECO:0000313" key="6">
    <source>
        <dbReference type="EMBL" id="PZX62196.1"/>
    </source>
</evidence>
<comment type="similarity">
    <text evidence="3">Belongs to the MoxR family.</text>
</comment>
<name>A0A2W7RTN1_9BACT</name>
<keyword evidence="1" id="KW-0547">Nucleotide-binding</keyword>
<dbReference type="InterPro" id="IPR050764">
    <property type="entry name" value="CbbQ/NirQ/NorQ/GpvN"/>
</dbReference>
<sequence>MHTPESIQEMNQQIELHAQFIDRIKVELAKVIVGQQYMVDRLLIGLLSNGHVLLEGVPGLAKTLTIKSLAQAVNGQFSRIQFTPDLLPADVIGTMIYNQPKNEFLVRKGPIFANFILADEINRAPAKVQSALLEAMQEKQVTIGETTYPLPSPFLVLATQNPLEQEGTYALPEAQVDRFMLKVMVGYPDKQEEQLIIRQQVQGMELPTIQPVVDVSEILTARNLVRKVYMDEKIENYILDLVFATRYPEQYGLSKLKPMIGYGGSPRASINLALAAKAVAFLHKRSYVIPDDIKAIAKDVLRHRIGLTYEAEAENTTTESVIDTMLATIQVP</sequence>
<dbReference type="Proteomes" id="UP000249720">
    <property type="component" value="Unassembled WGS sequence"/>
</dbReference>
<evidence type="ECO:0000313" key="7">
    <source>
        <dbReference type="Proteomes" id="UP000249720"/>
    </source>
</evidence>
<protein>
    <submittedName>
        <fullName evidence="6">MoxR-like ATPase</fullName>
    </submittedName>
</protein>
<feature type="domain" description="ChlI/MoxR AAA lid" evidence="5">
    <location>
        <begin position="258"/>
        <end position="323"/>
    </location>
</feature>
<evidence type="ECO:0000259" key="5">
    <source>
        <dbReference type="Pfam" id="PF17863"/>
    </source>
</evidence>
<dbReference type="Gene3D" id="3.40.50.300">
    <property type="entry name" value="P-loop containing nucleotide triphosphate hydrolases"/>
    <property type="match status" value="1"/>
</dbReference>
<evidence type="ECO:0000256" key="2">
    <source>
        <dbReference type="ARBA" id="ARBA00022840"/>
    </source>
</evidence>
<reference evidence="6 7" key="1">
    <citation type="submission" date="2018-06" db="EMBL/GenBank/DDBJ databases">
        <title>Genomic Encyclopedia of Archaeal and Bacterial Type Strains, Phase II (KMG-II): from individual species to whole genera.</title>
        <authorList>
            <person name="Goeker M."/>
        </authorList>
    </citation>
    <scope>NUCLEOTIDE SEQUENCE [LARGE SCALE GENOMIC DNA]</scope>
    <source>
        <strain evidence="6 7">DSM 23241</strain>
    </source>
</reference>
<dbReference type="Gene3D" id="1.10.8.80">
    <property type="entry name" value="Magnesium chelatase subunit I, C-Terminal domain"/>
    <property type="match status" value="1"/>
</dbReference>
<dbReference type="InterPro" id="IPR027417">
    <property type="entry name" value="P-loop_NTPase"/>
</dbReference>
<dbReference type="RefSeq" id="WP_111295215.1">
    <property type="nucleotide sequence ID" value="NZ_QKZV01000005.1"/>
</dbReference>
<dbReference type="PANTHER" id="PTHR42759">
    <property type="entry name" value="MOXR FAMILY PROTEIN"/>
    <property type="match status" value="1"/>
</dbReference>
<dbReference type="PANTHER" id="PTHR42759:SF1">
    <property type="entry name" value="MAGNESIUM-CHELATASE SUBUNIT CHLD"/>
    <property type="match status" value="1"/>
</dbReference>
<dbReference type="FunFam" id="3.40.50.300:FF:000640">
    <property type="entry name" value="MoxR family ATPase"/>
    <property type="match status" value="1"/>
</dbReference>
<evidence type="ECO:0000256" key="1">
    <source>
        <dbReference type="ARBA" id="ARBA00022741"/>
    </source>
</evidence>
<keyword evidence="7" id="KW-1185">Reference proteome</keyword>
<keyword evidence="2" id="KW-0067">ATP-binding</keyword>
<dbReference type="Pfam" id="PF07726">
    <property type="entry name" value="AAA_3"/>
    <property type="match status" value="1"/>
</dbReference>
<dbReference type="InterPro" id="IPR011703">
    <property type="entry name" value="ATPase_AAA-3"/>
</dbReference>
<dbReference type="GO" id="GO:0016887">
    <property type="term" value="F:ATP hydrolysis activity"/>
    <property type="evidence" value="ECO:0007669"/>
    <property type="project" value="InterPro"/>
</dbReference>
<gene>
    <name evidence="6" type="ORF">LX80_01676</name>
</gene>
<dbReference type="OrthoDB" id="9808397at2"/>
<dbReference type="PIRSF" id="PIRSF002849">
    <property type="entry name" value="AAA_ATPase_chaperone_MoxR_prd"/>
    <property type="match status" value="1"/>
</dbReference>
<organism evidence="6 7">
    <name type="scientific">Hydrotalea sandarakina</name>
    <dbReference type="NCBI Taxonomy" id="1004304"/>
    <lineage>
        <taxon>Bacteria</taxon>
        <taxon>Pseudomonadati</taxon>
        <taxon>Bacteroidota</taxon>
        <taxon>Chitinophagia</taxon>
        <taxon>Chitinophagales</taxon>
        <taxon>Chitinophagaceae</taxon>
        <taxon>Hydrotalea</taxon>
    </lineage>
</organism>
<evidence type="ECO:0000259" key="4">
    <source>
        <dbReference type="Pfam" id="PF07726"/>
    </source>
</evidence>
<dbReference type="InterPro" id="IPR041628">
    <property type="entry name" value="ChlI/MoxR_AAA_lid"/>
</dbReference>
<dbReference type="Pfam" id="PF17863">
    <property type="entry name" value="AAA_lid_2"/>
    <property type="match status" value="1"/>
</dbReference>
<dbReference type="SUPFAM" id="SSF52540">
    <property type="entry name" value="P-loop containing nucleoside triphosphate hydrolases"/>
    <property type="match status" value="1"/>
</dbReference>